<feature type="region of interest" description="Disordered" evidence="1">
    <location>
        <begin position="32"/>
        <end position="258"/>
    </location>
</feature>
<feature type="compositionally biased region" description="Polar residues" evidence="1">
    <location>
        <begin position="471"/>
        <end position="487"/>
    </location>
</feature>
<feature type="transmembrane region" description="Helical" evidence="2">
    <location>
        <begin position="268"/>
        <end position="292"/>
    </location>
</feature>
<dbReference type="AlphaFoldDB" id="A0AAW0DT00"/>
<keyword evidence="4" id="KW-1185">Reference proteome</keyword>
<feature type="region of interest" description="Disordered" evidence="1">
    <location>
        <begin position="454"/>
        <end position="487"/>
    </location>
</feature>
<comment type="caution">
    <text evidence="3">The sequence shown here is derived from an EMBL/GenBank/DDBJ whole genome shotgun (WGS) entry which is preliminary data.</text>
</comment>
<evidence type="ECO:0000256" key="2">
    <source>
        <dbReference type="SAM" id="Phobius"/>
    </source>
</evidence>
<accession>A0AAW0DT00</accession>
<evidence type="ECO:0000256" key="1">
    <source>
        <dbReference type="SAM" id="MobiDB-lite"/>
    </source>
</evidence>
<gene>
    <name evidence="3" type="ORF">VNI00_003632</name>
</gene>
<feature type="region of interest" description="Disordered" evidence="1">
    <location>
        <begin position="406"/>
        <end position="425"/>
    </location>
</feature>
<protein>
    <recommendedName>
        <fullName evidence="5">SH3 domain-containing protein</fullName>
    </recommendedName>
</protein>
<evidence type="ECO:0000313" key="4">
    <source>
        <dbReference type="Proteomes" id="UP001383192"/>
    </source>
</evidence>
<organism evidence="3 4">
    <name type="scientific">Paramarasmius palmivorus</name>
    <dbReference type="NCBI Taxonomy" id="297713"/>
    <lineage>
        <taxon>Eukaryota</taxon>
        <taxon>Fungi</taxon>
        <taxon>Dikarya</taxon>
        <taxon>Basidiomycota</taxon>
        <taxon>Agaricomycotina</taxon>
        <taxon>Agaricomycetes</taxon>
        <taxon>Agaricomycetidae</taxon>
        <taxon>Agaricales</taxon>
        <taxon>Marasmiineae</taxon>
        <taxon>Marasmiaceae</taxon>
        <taxon>Paramarasmius</taxon>
    </lineage>
</organism>
<keyword evidence="2" id="KW-0812">Transmembrane</keyword>
<dbReference type="InterPro" id="IPR036028">
    <property type="entry name" value="SH3-like_dom_sf"/>
</dbReference>
<feature type="compositionally biased region" description="Gly residues" evidence="1">
    <location>
        <begin position="114"/>
        <end position="136"/>
    </location>
</feature>
<feature type="region of interest" description="Disordered" evidence="1">
    <location>
        <begin position="374"/>
        <end position="398"/>
    </location>
</feature>
<keyword evidence="2" id="KW-1133">Transmembrane helix</keyword>
<reference evidence="3 4" key="1">
    <citation type="submission" date="2024-01" db="EMBL/GenBank/DDBJ databases">
        <title>A draft genome for a cacao thread blight-causing isolate of Paramarasmius palmivorus.</title>
        <authorList>
            <person name="Baruah I.K."/>
            <person name="Bukari Y."/>
            <person name="Amoako-Attah I."/>
            <person name="Meinhardt L.W."/>
            <person name="Bailey B.A."/>
            <person name="Cohen S.P."/>
        </authorList>
    </citation>
    <scope>NUCLEOTIDE SEQUENCE [LARGE SCALE GENOMIC DNA]</scope>
    <source>
        <strain evidence="3 4">GH-12</strain>
    </source>
</reference>
<proteinExistence type="predicted"/>
<dbReference type="Proteomes" id="UP001383192">
    <property type="component" value="Unassembled WGS sequence"/>
</dbReference>
<dbReference type="EMBL" id="JAYKXP010000009">
    <property type="protein sequence ID" value="KAK7054434.1"/>
    <property type="molecule type" value="Genomic_DNA"/>
</dbReference>
<sequence length="600" mass="60454">MKRAVEEREPALINLPVDLPSIPLVDPLLKPILTPIIDGPPQATSTTAATPPPPPTTTSGTGDGGESGGDSGGDSGSGNGGDSGGQSGGSGGNGNGGSSESGSNNGGQSSNGGSSTGGSGGGQTGSGGNSGAGSGPSTGNSGSPVTGNSSTHPSSTHSASQSGSTASPTGSRTSGSQSERVGDTLAGTGSSPVRIAQPTDSFAPSIAPTGTIAGPRASATSVSSGSSAGGPSSSGGGTTSTGNGNGGADGSDGGYNGNDTGATSSHKLSAGAIAGITVACLLAFLLLLIFLLRRRLIRRRNQRRNQWYAGAVSSSSYNFNNSPATPTSGLASARSSFATSYDISSPPTVDHHTQDVPDVPAVPLPQMAEIRDVHGPGTFSQRTYEHPTSPRSPAPAPILISVHDVDRRRESSSSMGSDASDPYTQRQVVYAPPDSTLLPPEPLTPMSVRPFSPTESFSFPKPPLDKRASDQWGSMTTRRQSSTTITAQSAYSGVDDAENPFGDPTPEPGFAEAETIRRPFLPSRDDELAVAPGDKVNVLRVFDDGWVAVHKISESQDIKGKGKAAEGGPGLIPVDCLREAGQKLPDFLASKRVSMYSLKG</sequence>
<feature type="compositionally biased region" description="Gly residues" evidence="1">
    <location>
        <begin position="232"/>
        <end position="256"/>
    </location>
</feature>
<keyword evidence="2" id="KW-0472">Membrane</keyword>
<name>A0AAW0DT00_9AGAR</name>
<evidence type="ECO:0000313" key="3">
    <source>
        <dbReference type="EMBL" id="KAK7054434.1"/>
    </source>
</evidence>
<feature type="compositionally biased region" description="Low complexity" evidence="1">
    <location>
        <begin position="217"/>
        <end position="231"/>
    </location>
</feature>
<feature type="compositionally biased region" description="Low complexity" evidence="1">
    <location>
        <begin position="39"/>
        <end position="49"/>
    </location>
</feature>
<feature type="compositionally biased region" description="Low complexity" evidence="1">
    <location>
        <begin position="137"/>
        <end position="171"/>
    </location>
</feature>
<feature type="compositionally biased region" description="Low complexity" evidence="1">
    <location>
        <begin position="412"/>
        <end position="421"/>
    </location>
</feature>
<evidence type="ECO:0008006" key="5">
    <source>
        <dbReference type="Google" id="ProtNLM"/>
    </source>
</evidence>
<feature type="compositionally biased region" description="Low complexity" evidence="1">
    <location>
        <begin position="100"/>
        <end position="113"/>
    </location>
</feature>
<feature type="compositionally biased region" description="Gly residues" evidence="1">
    <location>
        <begin position="61"/>
        <end position="99"/>
    </location>
</feature>
<dbReference type="Gene3D" id="2.30.30.40">
    <property type="entry name" value="SH3 Domains"/>
    <property type="match status" value="1"/>
</dbReference>
<dbReference type="SUPFAM" id="SSF50044">
    <property type="entry name" value="SH3-domain"/>
    <property type="match status" value="1"/>
</dbReference>